<dbReference type="GO" id="GO:0030639">
    <property type="term" value="P:polyketide biosynthetic process"/>
    <property type="evidence" value="ECO:0007669"/>
    <property type="project" value="TreeGrafter"/>
</dbReference>
<dbReference type="SUPFAM" id="SSF53901">
    <property type="entry name" value="Thiolase-like"/>
    <property type="match status" value="1"/>
</dbReference>
<keyword evidence="2" id="KW-0808">Transferase</keyword>
<dbReference type="Gene3D" id="3.40.47.10">
    <property type="match status" value="2"/>
</dbReference>
<reference evidence="6" key="1">
    <citation type="submission" date="2022-08" db="EMBL/GenBank/DDBJ databases">
        <title>The genomic sequence of strain Paenibacillus sp. SCIV0701.</title>
        <authorList>
            <person name="Zhao H."/>
        </authorList>
    </citation>
    <scope>NUCLEOTIDE SEQUENCE</scope>
    <source>
        <strain evidence="6">SCIV0701</strain>
    </source>
</reference>
<proteinExistence type="inferred from homology"/>
<dbReference type="PIRSF" id="PIRSF000451">
    <property type="entry name" value="PKS_III"/>
    <property type="match status" value="1"/>
</dbReference>
<name>A0A9X2SAY5_9BACL</name>
<feature type="active site" description="Acyl-thioester intermediate" evidence="3">
    <location>
        <position position="164"/>
    </location>
</feature>
<evidence type="ECO:0000259" key="4">
    <source>
        <dbReference type="Pfam" id="PF00195"/>
    </source>
</evidence>
<dbReference type="InterPro" id="IPR011141">
    <property type="entry name" value="Polyketide_synthase_type-III"/>
</dbReference>
<accession>A0A9X2SAY5</accession>
<evidence type="ECO:0000313" key="6">
    <source>
        <dbReference type="EMBL" id="MCR2807169.1"/>
    </source>
</evidence>
<dbReference type="AlphaFoldDB" id="A0A9X2SAY5"/>
<evidence type="ECO:0000256" key="1">
    <source>
        <dbReference type="ARBA" id="ARBA00005531"/>
    </source>
</evidence>
<gene>
    <name evidence="6" type="ORF">NQZ67_25100</name>
</gene>
<dbReference type="InterPro" id="IPR001099">
    <property type="entry name" value="Chalcone/stilbene_synt_N"/>
</dbReference>
<evidence type="ECO:0000259" key="5">
    <source>
        <dbReference type="Pfam" id="PF02797"/>
    </source>
</evidence>
<comment type="similarity">
    <text evidence="1">Belongs to the thiolase-like superfamily. Chalcone/stilbene synthases family.</text>
</comment>
<dbReference type="InterPro" id="IPR016039">
    <property type="entry name" value="Thiolase-like"/>
</dbReference>
<evidence type="ECO:0000313" key="7">
    <source>
        <dbReference type="Proteomes" id="UP001141950"/>
    </source>
</evidence>
<dbReference type="CDD" id="cd00831">
    <property type="entry name" value="CHS_like"/>
    <property type="match status" value="1"/>
</dbReference>
<dbReference type="InterPro" id="IPR012328">
    <property type="entry name" value="Chalcone/stilbene_synt_C"/>
</dbReference>
<feature type="domain" description="Chalcone/stilbene synthase C-terminal" evidence="5">
    <location>
        <begin position="246"/>
        <end position="371"/>
    </location>
</feature>
<sequence length="395" mass="41979">MRMKDEWPNAAIWGIGTAVPPFRMEQEDTSRRLVEALAAAGHTDSSRWARRIFKQCGVEKRYTCEPNLLEEAENCRYFRGPELGGGDVPTTSERMGVYKRASVPLAEEAARKALADSGAAAEDITHLITVSCTGQYLPGLDAALIGELGLRPTVARFPLTFLGCAAGLKAISLAKGLVAGQGQAQVLIVCVELCTLHIQPSSGREALYGASFFGDGASACVVGAASGTGRERDGFLLGDERTVLLEGSAGEMVWEVGNHGFDLYLSTAIPRLIGDHVPAEVERLLDGAPKPELWAIHPGGRGIVDELQELFGLSDEQTSASRSILRNYGNMSSATLLFVMAEMKRKLAEEGSAFKEGVALAFGPGVTAEMIRIAYSPAGSLGGKTKNAEAADAYV</sequence>
<dbReference type="PANTHER" id="PTHR11877">
    <property type="entry name" value="HYDROXYMETHYLGLUTARYL-COA SYNTHASE"/>
    <property type="match status" value="1"/>
</dbReference>
<dbReference type="Pfam" id="PF00195">
    <property type="entry name" value="Chal_sti_synt_N"/>
    <property type="match status" value="1"/>
</dbReference>
<keyword evidence="7" id="KW-1185">Reference proteome</keyword>
<comment type="caution">
    <text evidence="6">The sequence shown here is derived from an EMBL/GenBank/DDBJ whole genome shotgun (WGS) entry which is preliminary data.</text>
</comment>
<dbReference type="GO" id="GO:0016747">
    <property type="term" value="F:acyltransferase activity, transferring groups other than amino-acyl groups"/>
    <property type="evidence" value="ECO:0007669"/>
    <property type="project" value="InterPro"/>
</dbReference>
<protein>
    <submittedName>
        <fullName evidence="6">Type III polyketide synthase</fullName>
    </submittedName>
</protein>
<evidence type="ECO:0000256" key="2">
    <source>
        <dbReference type="ARBA" id="ARBA00022679"/>
    </source>
</evidence>
<dbReference type="Pfam" id="PF02797">
    <property type="entry name" value="Chal_sti_synt_C"/>
    <property type="match status" value="1"/>
</dbReference>
<evidence type="ECO:0000256" key="3">
    <source>
        <dbReference type="PIRSR" id="PIRSR000451-1"/>
    </source>
</evidence>
<dbReference type="EMBL" id="JANIPJ010000023">
    <property type="protein sequence ID" value="MCR2807169.1"/>
    <property type="molecule type" value="Genomic_DNA"/>
</dbReference>
<organism evidence="6 7">
    <name type="scientific">Paenibacillus soyae</name>
    <dbReference type="NCBI Taxonomy" id="2969249"/>
    <lineage>
        <taxon>Bacteria</taxon>
        <taxon>Bacillati</taxon>
        <taxon>Bacillota</taxon>
        <taxon>Bacilli</taxon>
        <taxon>Bacillales</taxon>
        <taxon>Paenibacillaceae</taxon>
        <taxon>Paenibacillus</taxon>
    </lineage>
</organism>
<dbReference type="PANTHER" id="PTHR11877:SF46">
    <property type="entry name" value="TYPE III POLYKETIDE SYNTHASE A"/>
    <property type="match status" value="1"/>
</dbReference>
<dbReference type="Proteomes" id="UP001141950">
    <property type="component" value="Unassembled WGS sequence"/>
</dbReference>
<feature type="domain" description="Chalcone/stilbene synthase N-terminal" evidence="4">
    <location>
        <begin position="9"/>
        <end position="224"/>
    </location>
</feature>